<protein>
    <recommendedName>
        <fullName evidence="3">histidine kinase</fullName>
        <ecNumber evidence="3">2.7.13.3</ecNumber>
    </recommendedName>
</protein>
<keyword evidence="6" id="KW-0808">Transferase</keyword>
<dbReference type="PROSITE" id="PS50109">
    <property type="entry name" value="HIS_KIN"/>
    <property type="match status" value="1"/>
</dbReference>
<keyword evidence="17" id="KW-1185">Reference proteome</keyword>
<dbReference type="STRING" id="1121025.SAMN02745249_00903"/>
<evidence type="ECO:0000256" key="9">
    <source>
        <dbReference type="ARBA" id="ARBA00022777"/>
    </source>
</evidence>
<dbReference type="SMART" id="SM00387">
    <property type="entry name" value="HATPase_c"/>
    <property type="match status" value="1"/>
</dbReference>
<keyword evidence="12" id="KW-0902">Two-component regulatory system</keyword>
<dbReference type="InterPro" id="IPR050398">
    <property type="entry name" value="HssS/ArlS-like"/>
</dbReference>
<dbReference type="AlphaFoldDB" id="A0A1M4VEZ4"/>
<dbReference type="PANTHER" id="PTHR45528">
    <property type="entry name" value="SENSOR HISTIDINE KINASE CPXA"/>
    <property type="match status" value="1"/>
</dbReference>
<evidence type="ECO:0000256" key="5">
    <source>
        <dbReference type="ARBA" id="ARBA00022553"/>
    </source>
</evidence>
<dbReference type="PRINTS" id="PR00344">
    <property type="entry name" value="BCTRLSENSOR"/>
</dbReference>
<evidence type="ECO:0000256" key="12">
    <source>
        <dbReference type="ARBA" id="ARBA00023012"/>
    </source>
</evidence>
<feature type="transmembrane region" description="Helical" evidence="14">
    <location>
        <begin position="83"/>
        <end position="101"/>
    </location>
</feature>
<accession>A0A1M4VEZ4</accession>
<proteinExistence type="predicted"/>
<evidence type="ECO:0000259" key="15">
    <source>
        <dbReference type="PROSITE" id="PS50109"/>
    </source>
</evidence>
<evidence type="ECO:0000256" key="8">
    <source>
        <dbReference type="ARBA" id="ARBA00022741"/>
    </source>
</evidence>
<dbReference type="Proteomes" id="UP000184128">
    <property type="component" value="Unassembled WGS sequence"/>
</dbReference>
<evidence type="ECO:0000256" key="1">
    <source>
        <dbReference type="ARBA" id="ARBA00000085"/>
    </source>
</evidence>
<dbReference type="Pfam" id="PF02518">
    <property type="entry name" value="HATPase_c"/>
    <property type="match status" value="1"/>
</dbReference>
<dbReference type="SUPFAM" id="SSF55874">
    <property type="entry name" value="ATPase domain of HSP90 chaperone/DNA topoisomerase II/histidine kinase"/>
    <property type="match status" value="1"/>
</dbReference>
<evidence type="ECO:0000313" key="17">
    <source>
        <dbReference type="Proteomes" id="UP000184128"/>
    </source>
</evidence>
<keyword evidence="10" id="KW-0067">ATP-binding</keyword>
<keyword evidence="5" id="KW-0597">Phosphoprotein</keyword>
<dbReference type="InterPro" id="IPR004358">
    <property type="entry name" value="Sig_transdc_His_kin-like_C"/>
</dbReference>
<dbReference type="RefSeq" id="WP_073297063.1">
    <property type="nucleotide sequence ID" value="NZ_FQUF01000011.1"/>
</dbReference>
<evidence type="ECO:0000256" key="4">
    <source>
        <dbReference type="ARBA" id="ARBA00022475"/>
    </source>
</evidence>
<comment type="subcellular location">
    <subcellularLocation>
        <location evidence="2">Cell membrane</location>
        <topology evidence="2">Multi-pass membrane protein</topology>
    </subcellularLocation>
</comment>
<keyword evidence="9 16" id="KW-0418">Kinase</keyword>
<dbReference type="PANTHER" id="PTHR45528:SF1">
    <property type="entry name" value="SENSOR HISTIDINE KINASE CPXA"/>
    <property type="match status" value="1"/>
</dbReference>
<keyword evidence="7 14" id="KW-0812">Transmembrane</keyword>
<dbReference type="GO" id="GO:0000155">
    <property type="term" value="F:phosphorelay sensor kinase activity"/>
    <property type="evidence" value="ECO:0007669"/>
    <property type="project" value="InterPro"/>
</dbReference>
<dbReference type="Gene3D" id="3.30.565.10">
    <property type="entry name" value="Histidine kinase-like ATPase, C-terminal domain"/>
    <property type="match status" value="1"/>
</dbReference>
<evidence type="ECO:0000256" key="6">
    <source>
        <dbReference type="ARBA" id="ARBA00022679"/>
    </source>
</evidence>
<dbReference type="Gene3D" id="1.10.287.130">
    <property type="match status" value="1"/>
</dbReference>
<dbReference type="EMBL" id="FQUF01000011">
    <property type="protein sequence ID" value="SHE67531.1"/>
    <property type="molecule type" value="Genomic_DNA"/>
</dbReference>
<sequence length="394" mass="45445">MKQTNQFSTDHQAKTSLKLTSYEKGVLVGEGFITAGIIVLLYYATYQIFRILVNAFPTFFEDFWFFGDLFIEMKDQSLFEVNPFVYIFLLLLAIIAIVWRLRRRYRNYEIRHIISELHYIAQGNFEYRIPPSKDSDLQEFIDSIHVLVDSTIAAMEEERRLEQIKDELITNVSHDIRTPLTSVIGYLGLVEQDRYHSIEEARGYVHTAYKKARQMKTLVDDLFEYTTVRQTDTPLNLITFDMVQLLEQLAIDFQIEAEEKGMDIEIHSSKERLMMEGDSEKLVRVFNNLLTNALKYGKGGKKIAIDIEQTKENHVQIAIKNDGEPIPDEALDQLFERFYRAETSRSQESASTGLGLAIAKGIVELHSGTITAETNNEWTKFIIDLPLKAKVSKG</sequence>
<dbReference type="FunFam" id="3.30.565.10:FF:000013">
    <property type="entry name" value="Two-component sensor histidine kinase"/>
    <property type="match status" value="1"/>
</dbReference>
<dbReference type="InterPro" id="IPR036097">
    <property type="entry name" value="HisK_dim/P_sf"/>
</dbReference>
<dbReference type="InterPro" id="IPR003594">
    <property type="entry name" value="HATPase_dom"/>
</dbReference>
<comment type="catalytic activity">
    <reaction evidence="1">
        <text>ATP + protein L-histidine = ADP + protein N-phospho-L-histidine.</text>
        <dbReference type="EC" id="2.7.13.3"/>
    </reaction>
</comment>
<evidence type="ECO:0000313" key="16">
    <source>
        <dbReference type="EMBL" id="SHE67531.1"/>
    </source>
</evidence>
<dbReference type="SMART" id="SM00388">
    <property type="entry name" value="HisKA"/>
    <property type="match status" value="1"/>
</dbReference>
<dbReference type="InterPro" id="IPR036890">
    <property type="entry name" value="HATPase_C_sf"/>
</dbReference>
<keyword evidence="11 14" id="KW-1133">Transmembrane helix</keyword>
<keyword evidence="13 14" id="KW-0472">Membrane</keyword>
<reference evidence="16 17" key="1">
    <citation type="submission" date="2016-11" db="EMBL/GenBank/DDBJ databases">
        <authorList>
            <person name="Jaros S."/>
            <person name="Januszkiewicz K."/>
            <person name="Wedrychowicz H."/>
        </authorList>
    </citation>
    <scope>NUCLEOTIDE SEQUENCE [LARGE SCALE GENOMIC DNA]</scope>
    <source>
        <strain evidence="16 17">DSM 15692</strain>
    </source>
</reference>
<dbReference type="GO" id="GO:0005524">
    <property type="term" value="F:ATP binding"/>
    <property type="evidence" value="ECO:0007669"/>
    <property type="project" value="UniProtKB-KW"/>
</dbReference>
<evidence type="ECO:0000256" key="2">
    <source>
        <dbReference type="ARBA" id="ARBA00004651"/>
    </source>
</evidence>
<dbReference type="CDD" id="cd00075">
    <property type="entry name" value="HATPase"/>
    <property type="match status" value="1"/>
</dbReference>
<keyword evidence="4" id="KW-1003">Cell membrane</keyword>
<evidence type="ECO:0000256" key="10">
    <source>
        <dbReference type="ARBA" id="ARBA00022840"/>
    </source>
</evidence>
<name>A0A1M4VEZ4_9LACT</name>
<feature type="domain" description="Histidine kinase" evidence="15">
    <location>
        <begin position="171"/>
        <end position="389"/>
    </location>
</feature>
<gene>
    <name evidence="16" type="ORF">SAMN02745249_00903</name>
</gene>
<dbReference type="EC" id="2.7.13.3" evidence="3"/>
<keyword evidence="8" id="KW-0547">Nucleotide-binding</keyword>
<dbReference type="SUPFAM" id="SSF47384">
    <property type="entry name" value="Homodimeric domain of signal transducing histidine kinase"/>
    <property type="match status" value="1"/>
</dbReference>
<dbReference type="GO" id="GO:0005886">
    <property type="term" value="C:plasma membrane"/>
    <property type="evidence" value="ECO:0007669"/>
    <property type="project" value="UniProtKB-SubCell"/>
</dbReference>
<dbReference type="Pfam" id="PF00512">
    <property type="entry name" value="HisKA"/>
    <property type="match status" value="1"/>
</dbReference>
<evidence type="ECO:0000256" key="11">
    <source>
        <dbReference type="ARBA" id="ARBA00022989"/>
    </source>
</evidence>
<dbReference type="InterPro" id="IPR005467">
    <property type="entry name" value="His_kinase_dom"/>
</dbReference>
<evidence type="ECO:0000256" key="13">
    <source>
        <dbReference type="ARBA" id="ARBA00023136"/>
    </source>
</evidence>
<feature type="transmembrane region" description="Helical" evidence="14">
    <location>
        <begin position="26"/>
        <end position="44"/>
    </location>
</feature>
<dbReference type="InterPro" id="IPR003661">
    <property type="entry name" value="HisK_dim/P_dom"/>
</dbReference>
<evidence type="ECO:0000256" key="3">
    <source>
        <dbReference type="ARBA" id="ARBA00012438"/>
    </source>
</evidence>
<evidence type="ECO:0000256" key="14">
    <source>
        <dbReference type="SAM" id="Phobius"/>
    </source>
</evidence>
<organism evidence="16 17">
    <name type="scientific">Atopostipes suicloacalis DSM 15692</name>
    <dbReference type="NCBI Taxonomy" id="1121025"/>
    <lineage>
        <taxon>Bacteria</taxon>
        <taxon>Bacillati</taxon>
        <taxon>Bacillota</taxon>
        <taxon>Bacilli</taxon>
        <taxon>Lactobacillales</taxon>
        <taxon>Carnobacteriaceae</taxon>
        <taxon>Atopostipes</taxon>
    </lineage>
</organism>
<dbReference type="CDD" id="cd00082">
    <property type="entry name" value="HisKA"/>
    <property type="match status" value="1"/>
</dbReference>
<evidence type="ECO:0000256" key="7">
    <source>
        <dbReference type="ARBA" id="ARBA00022692"/>
    </source>
</evidence>